<evidence type="ECO:0000313" key="9">
    <source>
        <dbReference type="EMBL" id="MPW17854.1"/>
    </source>
</evidence>
<comment type="subcellular location">
    <subcellularLocation>
        <location evidence="1">Cell membrane</location>
        <topology evidence="1">Multi-pass membrane protein</topology>
    </subcellularLocation>
</comment>
<name>A0A7X1N9R5_9BURK</name>
<dbReference type="Pfam" id="PF09594">
    <property type="entry name" value="GT87"/>
    <property type="match status" value="1"/>
</dbReference>
<feature type="transmembrane region" description="Helical" evidence="8">
    <location>
        <begin position="368"/>
        <end position="384"/>
    </location>
</feature>
<keyword evidence="5 8" id="KW-1133">Transmembrane helix</keyword>
<dbReference type="RefSeq" id="WP_152758587.1">
    <property type="nucleotide sequence ID" value="NZ_WHNP01000010.1"/>
</dbReference>
<keyword evidence="4 8" id="KW-0812">Transmembrane</keyword>
<reference evidence="9 10" key="1">
    <citation type="submission" date="2019-10" db="EMBL/GenBank/DDBJ databases">
        <title>Paraburkholderia sp. isolated from nodules of Mimosa pudica from Brazilian Atlantic Forest soils.</title>
        <authorList>
            <person name="Paulitsch F."/>
            <person name="Hungria M."/>
            <person name="Dall'Agnol R."/>
        </authorList>
    </citation>
    <scope>NUCLEOTIDE SEQUENCE [LARGE SCALE GENOMIC DNA]</scope>
    <source>
        <strain evidence="9 10">CNPSo 3157</strain>
    </source>
</reference>
<evidence type="ECO:0000256" key="2">
    <source>
        <dbReference type="ARBA" id="ARBA00022475"/>
    </source>
</evidence>
<sequence length="404" mass="44831">MKEKSPDAGTRFATYSWFCFGSQLVFLAILIVRHYVLHQPQSPALGMDFAVYWSAARVAIEHGAAAIYSPEFMRPMELAVRPYMDYTPWPYPPTFLLFVLPLGWLSFNAALITFLTASILLYVYAMHLIARPIGIPIWRYSLGFPAIFIVIGFGQNSLLTVAIAAIALSMLPTRPVIAGAAIALLSIKPQLGILFPVALICGQRWKAFFSATFFTGLYAGICLLILGKDSFTAFYHALGTFGSSWITQNTDDIWVAMTSIYGVLRVAGVSAPQAYLVQCVYGALALVAIVIIWKGSYSHQMKCAALAVATLLVSPYIIFYDLAWLAIAIAFIAADIFRNGTYKALTQIAIIAWLLPLQGLLARWFPNIYQWAPFVLPVFLFVIAKRNLMRSMRQEQCMGSLRQG</sequence>
<gene>
    <name evidence="9" type="ORF">GCT13_13125</name>
</gene>
<keyword evidence="3" id="KW-0808">Transferase</keyword>
<protein>
    <submittedName>
        <fullName evidence="9">DUF2029 domain-containing protein</fullName>
    </submittedName>
</protein>
<feature type="transmembrane region" description="Helical" evidence="8">
    <location>
        <begin position="305"/>
        <end position="332"/>
    </location>
</feature>
<dbReference type="GO" id="GO:0016758">
    <property type="term" value="F:hexosyltransferase activity"/>
    <property type="evidence" value="ECO:0007669"/>
    <property type="project" value="InterPro"/>
</dbReference>
<dbReference type="AlphaFoldDB" id="A0A7X1N9R5"/>
<proteinExistence type="inferred from homology"/>
<dbReference type="Proteomes" id="UP000484381">
    <property type="component" value="Unassembled WGS sequence"/>
</dbReference>
<feature type="transmembrane region" description="Helical" evidence="8">
    <location>
        <begin position="177"/>
        <end position="200"/>
    </location>
</feature>
<feature type="transmembrane region" description="Helical" evidence="8">
    <location>
        <begin position="12"/>
        <end position="36"/>
    </location>
</feature>
<feature type="transmembrane region" description="Helical" evidence="8">
    <location>
        <begin position="95"/>
        <end position="125"/>
    </location>
</feature>
<evidence type="ECO:0000256" key="4">
    <source>
        <dbReference type="ARBA" id="ARBA00022692"/>
    </source>
</evidence>
<feature type="transmembrane region" description="Helical" evidence="8">
    <location>
        <begin position="146"/>
        <end position="171"/>
    </location>
</feature>
<evidence type="ECO:0000313" key="10">
    <source>
        <dbReference type="Proteomes" id="UP000484381"/>
    </source>
</evidence>
<evidence type="ECO:0000256" key="7">
    <source>
        <dbReference type="ARBA" id="ARBA00024033"/>
    </source>
</evidence>
<evidence type="ECO:0000256" key="3">
    <source>
        <dbReference type="ARBA" id="ARBA00022679"/>
    </source>
</evidence>
<keyword evidence="2" id="KW-1003">Cell membrane</keyword>
<evidence type="ECO:0000256" key="6">
    <source>
        <dbReference type="ARBA" id="ARBA00023136"/>
    </source>
</evidence>
<feature type="transmembrane region" description="Helical" evidence="8">
    <location>
        <begin position="275"/>
        <end position="293"/>
    </location>
</feature>
<dbReference type="EMBL" id="WHNP01000010">
    <property type="protein sequence ID" value="MPW17854.1"/>
    <property type="molecule type" value="Genomic_DNA"/>
</dbReference>
<keyword evidence="6 8" id="KW-0472">Membrane</keyword>
<dbReference type="GO" id="GO:0005886">
    <property type="term" value="C:plasma membrane"/>
    <property type="evidence" value="ECO:0007669"/>
    <property type="project" value="UniProtKB-SubCell"/>
</dbReference>
<feature type="transmembrane region" description="Helical" evidence="8">
    <location>
        <begin position="207"/>
        <end position="226"/>
    </location>
</feature>
<dbReference type="InterPro" id="IPR018584">
    <property type="entry name" value="GT87"/>
</dbReference>
<accession>A0A7X1N9R5</accession>
<keyword evidence="10" id="KW-1185">Reference proteome</keyword>
<comment type="caution">
    <text evidence="9">The sequence shown here is derived from an EMBL/GenBank/DDBJ whole genome shotgun (WGS) entry which is preliminary data.</text>
</comment>
<evidence type="ECO:0000256" key="1">
    <source>
        <dbReference type="ARBA" id="ARBA00004651"/>
    </source>
</evidence>
<comment type="similarity">
    <text evidence="7">Belongs to the glycosyltransferase 87 family.</text>
</comment>
<evidence type="ECO:0000256" key="5">
    <source>
        <dbReference type="ARBA" id="ARBA00022989"/>
    </source>
</evidence>
<evidence type="ECO:0000256" key="8">
    <source>
        <dbReference type="SAM" id="Phobius"/>
    </source>
</evidence>
<organism evidence="9 10">
    <name type="scientific">Paraburkholderia franconis</name>
    <dbReference type="NCBI Taxonomy" id="2654983"/>
    <lineage>
        <taxon>Bacteria</taxon>
        <taxon>Pseudomonadati</taxon>
        <taxon>Pseudomonadota</taxon>
        <taxon>Betaproteobacteria</taxon>
        <taxon>Burkholderiales</taxon>
        <taxon>Burkholderiaceae</taxon>
        <taxon>Paraburkholderia</taxon>
    </lineage>
</organism>